<protein>
    <submittedName>
        <fullName evidence="1">Uncharacterized protein</fullName>
    </submittedName>
</protein>
<evidence type="ECO:0000313" key="1">
    <source>
        <dbReference type="EMBL" id="SVC90272.1"/>
    </source>
</evidence>
<reference evidence="1" key="1">
    <citation type="submission" date="2018-05" db="EMBL/GenBank/DDBJ databases">
        <authorList>
            <person name="Lanie J.A."/>
            <person name="Ng W.-L."/>
            <person name="Kazmierczak K.M."/>
            <person name="Andrzejewski T.M."/>
            <person name="Davidsen T.M."/>
            <person name="Wayne K.J."/>
            <person name="Tettelin H."/>
            <person name="Glass J.I."/>
            <person name="Rusch D."/>
            <person name="Podicherti R."/>
            <person name="Tsui H.-C.T."/>
            <person name="Winkler M.E."/>
        </authorList>
    </citation>
    <scope>NUCLEOTIDE SEQUENCE</scope>
</reference>
<feature type="non-terminal residue" evidence="1">
    <location>
        <position position="117"/>
    </location>
</feature>
<dbReference type="EMBL" id="UINC01117677">
    <property type="protein sequence ID" value="SVC90272.1"/>
    <property type="molecule type" value="Genomic_DNA"/>
</dbReference>
<dbReference type="AlphaFoldDB" id="A0A382QZD6"/>
<accession>A0A382QZD6</accession>
<organism evidence="1">
    <name type="scientific">marine metagenome</name>
    <dbReference type="NCBI Taxonomy" id="408172"/>
    <lineage>
        <taxon>unclassified sequences</taxon>
        <taxon>metagenomes</taxon>
        <taxon>ecological metagenomes</taxon>
    </lineage>
</organism>
<proteinExistence type="predicted"/>
<sequence length="117" mass="14035">MKIYAVAINLHDHNTYDGVYHNQLERHTRFKHNLPYKAEAYNHQSDILNPGDYTLNDRFVADHVKKEPDTLFAFTYTYGGIRKAKEELWNTIFKGHDEILDYEVKTLWQRHYKDGIY</sequence>
<gene>
    <name evidence="1" type="ORF">METZ01_LOCUS343126</name>
</gene>
<name>A0A382QZD6_9ZZZZ</name>